<dbReference type="EMBL" id="JACVVK020000182">
    <property type="protein sequence ID" value="KAK7486222.1"/>
    <property type="molecule type" value="Genomic_DNA"/>
</dbReference>
<gene>
    <name evidence="1" type="ORF">BaRGS_00022545</name>
</gene>
<evidence type="ECO:0000313" key="2">
    <source>
        <dbReference type="Proteomes" id="UP001519460"/>
    </source>
</evidence>
<dbReference type="AlphaFoldDB" id="A0ABD0KGI9"/>
<evidence type="ECO:0000313" key="1">
    <source>
        <dbReference type="EMBL" id="KAK7486222.1"/>
    </source>
</evidence>
<reference evidence="1 2" key="1">
    <citation type="journal article" date="2023" name="Sci. Data">
        <title>Genome assembly of the Korean intertidal mud-creeper Batillaria attramentaria.</title>
        <authorList>
            <person name="Patra A.K."/>
            <person name="Ho P.T."/>
            <person name="Jun S."/>
            <person name="Lee S.J."/>
            <person name="Kim Y."/>
            <person name="Won Y.J."/>
        </authorList>
    </citation>
    <scope>NUCLEOTIDE SEQUENCE [LARGE SCALE GENOMIC DNA]</scope>
    <source>
        <strain evidence="1">Wonlab-2016</strain>
    </source>
</reference>
<dbReference type="Proteomes" id="UP001519460">
    <property type="component" value="Unassembled WGS sequence"/>
</dbReference>
<name>A0ABD0KGI9_9CAEN</name>
<organism evidence="1 2">
    <name type="scientific">Batillaria attramentaria</name>
    <dbReference type="NCBI Taxonomy" id="370345"/>
    <lineage>
        <taxon>Eukaryota</taxon>
        <taxon>Metazoa</taxon>
        <taxon>Spiralia</taxon>
        <taxon>Lophotrochozoa</taxon>
        <taxon>Mollusca</taxon>
        <taxon>Gastropoda</taxon>
        <taxon>Caenogastropoda</taxon>
        <taxon>Sorbeoconcha</taxon>
        <taxon>Cerithioidea</taxon>
        <taxon>Batillariidae</taxon>
        <taxon>Batillaria</taxon>
    </lineage>
</organism>
<keyword evidence="2" id="KW-1185">Reference proteome</keyword>
<sequence length="74" mass="7811">MAPDEFSVDDHVIASRSSVGATGGRTCASSLWQCQHQVTSVANAGQAFSRSCPVLSGLPGAETPLETQTHHWRS</sequence>
<proteinExistence type="predicted"/>
<accession>A0ABD0KGI9</accession>
<comment type="caution">
    <text evidence="1">The sequence shown here is derived from an EMBL/GenBank/DDBJ whole genome shotgun (WGS) entry which is preliminary data.</text>
</comment>
<protein>
    <submittedName>
        <fullName evidence="1">Uncharacterized protein</fullName>
    </submittedName>
</protein>